<dbReference type="EMBL" id="BAAAQN010000059">
    <property type="protein sequence ID" value="GAA2054636.1"/>
    <property type="molecule type" value="Genomic_DNA"/>
</dbReference>
<dbReference type="Proteomes" id="UP001500751">
    <property type="component" value="Unassembled WGS sequence"/>
</dbReference>
<dbReference type="SUPFAM" id="SSF55347">
    <property type="entry name" value="Glyceraldehyde-3-phosphate dehydrogenase-like, C-terminal domain"/>
    <property type="match status" value="1"/>
</dbReference>
<feature type="domain" description="Gfo/Idh/MocA-like oxidoreductase N-terminal" evidence="1">
    <location>
        <begin position="8"/>
        <end position="131"/>
    </location>
</feature>
<feature type="domain" description="YceM-like C-terminal" evidence="2">
    <location>
        <begin position="162"/>
        <end position="247"/>
    </location>
</feature>
<dbReference type="Gene3D" id="3.40.50.720">
    <property type="entry name" value="NAD(P)-binding Rossmann-like Domain"/>
    <property type="match status" value="1"/>
</dbReference>
<organism evidence="3 4">
    <name type="scientific">Catenulispora yoronensis</name>
    <dbReference type="NCBI Taxonomy" id="450799"/>
    <lineage>
        <taxon>Bacteria</taxon>
        <taxon>Bacillati</taxon>
        <taxon>Actinomycetota</taxon>
        <taxon>Actinomycetes</taxon>
        <taxon>Catenulisporales</taxon>
        <taxon>Catenulisporaceae</taxon>
        <taxon>Catenulispora</taxon>
    </lineage>
</organism>
<dbReference type="Pfam" id="PF21378">
    <property type="entry name" value="YceM-like_C"/>
    <property type="match status" value="1"/>
</dbReference>
<dbReference type="InterPro" id="IPR051317">
    <property type="entry name" value="Gfo/Idh/MocA_oxidoreduct"/>
</dbReference>
<evidence type="ECO:0000259" key="1">
    <source>
        <dbReference type="Pfam" id="PF01408"/>
    </source>
</evidence>
<protein>
    <submittedName>
        <fullName evidence="3">Gfo/Idh/MocA family oxidoreductase</fullName>
    </submittedName>
</protein>
<evidence type="ECO:0000313" key="4">
    <source>
        <dbReference type="Proteomes" id="UP001500751"/>
    </source>
</evidence>
<dbReference type="Pfam" id="PF01408">
    <property type="entry name" value="GFO_IDH_MocA"/>
    <property type="match status" value="1"/>
</dbReference>
<dbReference type="InterPro" id="IPR048477">
    <property type="entry name" value="YceM-like_C"/>
</dbReference>
<sequence>MEIEQLPVAVIGLGDIARKAYLPVLGTRADLRLRLMTRNRDRLAELGAAYRVPESARFTELAAVLDGDAGEGPPAAAFVHVATVAHLDVVTTLLDAGVPTYVDKPLVDNLADARALAAHSERTGTPLMVGFNRRHAPSYVAAARAPRETVILQKNEADAPGGVRDLVFDDFIHVADTLRFLAPGPIEDVAVSGRVEDGLLEHVALTLSGPGFTAFGAMNRRAGRKGERLQVLGDGHALEIADLVDLAVGASGWAPVARVRGVEQICEHFLAAVRGQTEFPPLQDALATHELCEQVVERLDG</sequence>
<keyword evidence="4" id="KW-1185">Reference proteome</keyword>
<evidence type="ECO:0000313" key="3">
    <source>
        <dbReference type="EMBL" id="GAA2054636.1"/>
    </source>
</evidence>
<dbReference type="SUPFAM" id="SSF51735">
    <property type="entry name" value="NAD(P)-binding Rossmann-fold domains"/>
    <property type="match status" value="1"/>
</dbReference>
<reference evidence="3 4" key="1">
    <citation type="journal article" date="2019" name="Int. J. Syst. Evol. Microbiol.">
        <title>The Global Catalogue of Microorganisms (GCM) 10K type strain sequencing project: providing services to taxonomists for standard genome sequencing and annotation.</title>
        <authorList>
            <consortium name="The Broad Institute Genomics Platform"/>
            <consortium name="The Broad Institute Genome Sequencing Center for Infectious Disease"/>
            <person name="Wu L."/>
            <person name="Ma J."/>
        </authorList>
    </citation>
    <scope>NUCLEOTIDE SEQUENCE [LARGE SCALE GENOMIC DNA]</scope>
    <source>
        <strain evidence="3 4">JCM 16014</strain>
    </source>
</reference>
<comment type="caution">
    <text evidence="3">The sequence shown here is derived from an EMBL/GenBank/DDBJ whole genome shotgun (WGS) entry which is preliminary data.</text>
</comment>
<evidence type="ECO:0000259" key="2">
    <source>
        <dbReference type="Pfam" id="PF21378"/>
    </source>
</evidence>
<gene>
    <name evidence="3" type="ORF">GCM10009839_73630</name>
</gene>
<dbReference type="PANTHER" id="PTHR43708">
    <property type="entry name" value="CONSERVED EXPRESSED OXIDOREDUCTASE (EUROFUNG)"/>
    <property type="match status" value="1"/>
</dbReference>
<name>A0ABN2V7M3_9ACTN</name>
<dbReference type="InterPro" id="IPR000683">
    <property type="entry name" value="Gfo/Idh/MocA-like_OxRdtase_N"/>
</dbReference>
<proteinExistence type="predicted"/>
<dbReference type="InterPro" id="IPR036291">
    <property type="entry name" value="NAD(P)-bd_dom_sf"/>
</dbReference>
<dbReference type="RefSeq" id="WP_344670334.1">
    <property type="nucleotide sequence ID" value="NZ_BAAAQN010000059.1"/>
</dbReference>
<dbReference type="PANTHER" id="PTHR43708:SF4">
    <property type="entry name" value="OXIDOREDUCTASE YCEM-RELATED"/>
    <property type="match status" value="1"/>
</dbReference>
<dbReference type="Gene3D" id="3.30.360.10">
    <property type="entry name" value="Dihydrodipicolinate Reductase, domain 2"/>
    <property type="match status" value="1"/>
</dbReference>
<accession>A0ABN2V7M3</accession>